<organism evidence="1 2">
    <name type="scientific">Bacillus solimangrovi</name>
    <dbReference type="NCBI Taxonomy" id="1305675"/>
    <lineage>
        <taxon>Bacteria</taxon>
        <taxon>Bacillati</taxon>
        <taxon>Bacillota</taxon>
        <taxon>Bacilli</taxon>
        <taxon>Bacillales</taxon>
        <taxon>Bacillaceae</taxon>
        <taxon>Bacillus</taxon>
    </lineage>
</organism>
<dbReference type="OrthoDB" id="2449131at2"/>
<reference evidence="1 2" key="1">
    <citation type="submission" date="2016-08" db="EMBL/GenBank/DDBJ databases">
        <title>Genome of Bacillus solimangrovi GH2-4.</title>
        <authorList>
            <person name="Lim S."/>
            <person name="Kim B.-C."/>
        </authorList>
    </citation>
    <scope>NUCLEOTIDE SEQUENCE [LARGE SCALE GENOMIC DNA]</scope>
    <source>
        <strain evidence="1 2">GH2-4</strain>
    </source>
</reference>
<sequence>MKVLNKYLLMIAVLLLFLTGCMYPQERLSKNQVPYESQLQAVQLAVDAFQQDNNGLLPIRTRESDTPVYLKYPIDFNRLTPKYIQDAPGSAYESGGIYQFVLTDVENDPTVKVIDLVSIDNIRDLKLRLMIYRDKEKYPPFKEEIGSGVYSLDFAKLGYDTAPFVRSPYSGNHLPLVTDGTGEIYIDYASDLYEALNNYEHDYKYGDDIRQLLVENYPVLPAYSLPYTVENGEPVFLKQ</sequence>
<dbReference type="Proteomes" id="UP000095209">
    <property type="component" value="Unassembled WGS sequence"/>
</dbReference>
<evidence type="ECO:0000313" key="2">
    <source>
        <dbReference type="Proteomes" id="UP000095209"/>
    </source>
</evidence>
<dbReference type="RefSeq" id="WP_069716366.1">
    <property type="nucleotide sequence ID" value="NZ_MJEH01000011.1"/>
</dbReference>
<accession>A0A1E5LHA8</accession>
<dbReference type="EMBL" id="MJEH01000011">
    <property type="protein sequence ID" value="OEH93463.1"/>
    <property type="molecule type" value="Genomic_DNA"/>
</dbReference>
<evidence type="ECO:0000313" key="1">
    <source>
        <dbReference type="EMBL" id="OEH93463.1"/>
    </source>
</evidence>
<dbReference type="AlphaFoldDB" id="A0A1E5LHA8"/>
<dbReference type="PROSITE" id="PS51257">
    <property type="entry name" value="PROKAR_LIPOPROTEIN"/>
    <property type="match status" value="1"/>
</dbReference>
<evidence type="ECO:0008006" key="3">
    <source>
        <dbReference type="Google" id="ProtNLM"/>
    </source>
</evidence>
<name>A0A1E5LHA8_9BACI</name>
<gene>
    <name evidence="1" type="ORF">BFG57_00260</name>
</gene>
<dbReference type="STRING" id="1305675.BFG57_00260"/>
<proteinExistence type="predicted"/>
<protein>
    <recommendedName>
        <fullName evidence="3">ABC transporter periplasmic binding protein yphF</fullName>
    </recommendedName>
</protein>
<keyword evidence="2" id="KW-1185">Reference proteome</keyword>
<comment type="caution">
    <text evidence="1">The sequence shown here is derived from an EMBL/GenBank/DDBJ whole genome shotgun (WGS) entry which is preliminary data.</text>
</comment>